<evidence type="ECO:0000256" key="3">
    <source>
        <dbReference type="ARBA" id="ARBA00022448"/>
    </source>
</evidence>
<dbReference type="GO" id="GO:0030313">
    <property type="term" value="C:cell envelope"/>
    <property type="evidence" value="ECO:0007669"/>
    <property type="project" value="UniProtKB-SubCell"/>
</dbReference>
<dbReference type="PANTHER" id="PTHR43649">
    <property type="entry name" value="ARABINOSE-BINDING PROTEIN-RELATED"/>
    <property type="match status" value="1"/>
</dbReference>
<dbReference type="InterPro" id="IPR050490">
    <property type="entry name" value="Bact_solute-bd_prot1"/>
</dbReference>
<evidence type="ECO:0000256" key="1">
    <source>
        <dbReference type="ARBA" id="ARBA00004196"/>
    </source>
</evidence>
<evidence type="ECO:0000256" key="4">
    <source>
        <dbReference type="ARBA" id="ARBA00022729"/>
    </source>
</evidence>
<keyword evidence="7" id="KW-1185">Reference proteome</keyword>
<dbReference type="Pfam" id="PF01547">
    <property type="entry name" value="SBP_bac_1"/>
    <property type="match status" value="1"/>
</dbReference>
<dbReference type="RefSeq" id="WP_006907101.1">
    <property type="nucleotide sequence ID" value="NZ_GG665867.1"/>
</dbReference>
<organism evidence="6 7">
    <name type="scientific">Shuttleworthella satelles DSM 14600</name>
    <dbReference type="NCBI Taxonomy" id="626523"/>
    <lineage>
        <taxon>Bacteria</taxon>
        <taxon>Bacillati</taxon>
        <taxon>Bacillota</taxon>
        <taxon>Clostridia</taxon>
        <taxon>Lachnospirales</taxon>
        <taxon>Lachnospiraceae</taxon>
        <taxon>Shuttleworthella</taxon>
    </lineage>
</organism>
<dbReference type="HOGENOM" id="CLU_031285_12_2_9"/>
<dbReference type="PROSITE" id="PS51257">
    <property type="entry name" value="PROKAR_LIPOPROTEIN"/>
    <property type="match status" value="1"/>
</dbReference>
<evidence type="ECO:0000256" key="2">
    <source>
        <dbReference type="ARBA" id="ARBA00008520"/>
    </source>
</evidence>
<evidence type="ECO:0000313" key="6">
    <source>
        <dbReference type="EMBL" id="EEP27430.1"/>
    </source>
</evidence>
<comment type="caution">
    <text evidence="6">The sequence shown here is derived from an EMBL/GenBank/DDBJ whole genome shotgun (WGS) entry which is preliminary data.</text>
</comment>
<feature type="chain" id="PRO_5039043340" evidence="5">
    <location>
        <begin position="21"/>
        <end position="445"/>
    </location>
</feature>
<keyword evidence="3" id="KW-0813">Transport</keyword>
<accession>C4GDF1</accession>
<feature type="signal peptide" evidence="5">
    <location>
        <begin position="1"/>
        <end position="20"/>
    </location>
</feature>
<dbReference type="EMBL" id="ACIP02000007">
    <property type="protein sequence ID" value="EEP27430.1"/>
    <property type="molecule type" value="Genomic_DNA"/>
</dbReference>
<dbReference type="SUPFAM" id="SSF53850">
    <property type="entry name" value="Periplasmic binding protein-like II"/>
    <property type="match status" value="1"/>
</dbReference>
<reference evidence="6" key="1">
    <citation type="submission" date="2009-04" db="EMBL/GenBank/DDBJ databases">
        <authorList>
            <person name="Weinstock G."/>
            <person name="Sodergren E."/>
            <person name="Clifton S."/>
            <person name="Fulton L."/>
            <person name="Fulton B."/>
            <person name="Courtney L."/>
            <person name="Fronick C."/>
            <person name="Harrison M."/>
            <person name="Strong C."/>
            <person name="Farmer C."/>
            <person name="Delahaunty K."/>
            <person name="Markovic C."/>
            <person name="Hall O."/>
            <person name="Minx P."/>
            <person name="Tomlinson C."/>
            <person name="Mitreva M."/>
            <person name="Nelson J."/>
            <person name="Hou S."/>
            <person name="Wollam A."/>
            <person name="Pepin K.H."/>
            <person name="Johnson M."/>
            <person name="Bhonagiri V."/>
            <person name="Nash W.E."/>
            <person name="Warren W."/>
            <person name="Chinwalla A."/>
            <person name="Mardis E.R."/>
            <person name="Wilson R.K."/>
        </authorList>
    </citation>
    <scope>NUCLEOTIDE SEQUENCE [LARGE SCALE GENOMIC DNA]</scope>
    <source>
        <strain evidence="6">DSM 14600</strain>
    </source>
</reference>
<dbReference type="Gene3D" id="3.40.190.10">
    <property type="entry name" value="Periplasmic binding protein-like II"/>
    <property type="match status" value="2"/>
</dbReference>
<dbReference type="PANTHER" id="PTHR43649:SF31">
    <property type="entry name" value="SN-GLYCEROL-3-PHOSPHATE-BINDING PERIPLASMIC PROTEIN UGPB"/>
    <property type="match status" value="1"/>
</dbReference>
<dbReference type="InterPro" id="IPR006059">
    <property type="entry name" value="SBP"/>
</dbReference>
<dbReference type="STRING" id="626523.GCWU000342_02124"/>
<dbReference type="eggNOG" id="COG1653">
    <property type="taxonomic scope" value="Bacteria"/>
</dbReference>
<evidence type="ECO:0000313" key="7">
    <source>
        <dbReference type="Proteomes" id="UP000003494"/>
    </source>
</evidence>
<comment type="subcellular location">
    <subcellularLocation>
        <location evidence="1">Cell envelope</location>
    </subcellularLocation>
</comment>
<name>C4GDF1_9FIRM</name>
<sequence length="445" mass="49490">MKRKIVAYVLTAALSVGLLAGCGSSGKGNKADNSSAGKGEKTKVVFQTWNPGESEWAHLAEEFKKDNPDIDLEYRFVPDSDHYEKLKVDLAAGDAADVYGMQLGANYSAFRDFEADLTPYVQAQYGDKWADQYNSYALSMLKTDKGGYYALPLGLTYAGFAWSNDKILKKHNLNVSENEKLEDLKKLCKTLREKGEYPLAIGAKDSWVNIDTWMNIANDINSEKLYSALDGKTSFEDPDLVRAFQIWQECFSDGVFQDGATGVGMYTDTTNPFETEGTISMCLNGSWECGVFLKTDEQTHKEWNGEGAHHTAFLIDWNNDGKAAPVQQTVDVALCMNKNTKNPDAAYRVIDWMLHRGQDILVNQLLQYCPSRTDLKLDVQGLSENGKECLNFIMKQASDHIGGYREMSNVDLKQALADELTNLALGDTTPQKAAAKIQQTSESTR</sequence>
<evidence type="ECO:0000256" key="5">
    <source>
        <dbReference type="SAM" id="SignalP"/>
    </source>
</evidence>
<keyword evidence="4 5" id="KW-0732">Signal</keyword>
<dbReference type="AlphaFoldDB" id="C4GDF1"/>
<comment type="similarity">
    <text evidence="2">Belongs to the bacterial solute-binding protein 1 family.</text>
</comment>
<proteinExistence type="inferred from homology"/>
<protein>
    <submittedName>
        <fullName evidence="6">ABC transporter, solute-binding protein</fullName>
    </submittedName>
</protein>
<dbReference type="Proteomes" id="UP000003494">
    <property type="component" value="Unassembled WGS sequence"/>
</dbReference>
<gene>
    <name evidence="6" type="ORF">GCWU000342_02124</name>
</gene>